<proteinExistence type="predicted"/>
<evidence type="ECO:0000313" key="2">
    <source>
        <dbReference type="Proteomes" id="UP000316184"/>
    </source>
</evidence>
<keyword evidence="2" id="KW-1185">Reference proteome</keyword>
<protein>
    <recommendedName>
        <fullName evidence="3">Alpha/beta hydrolase family protein</fullName>
    </recommendedName>
</protein>
<reference evidence="1 2" key="1">
    <citation type="submission" date="2019-06" db="EMBL/GenBank/DDBJ databases">
        <title>Sequencing the genomes of 1000 actinobacteria strains.</title>
        <authorList>
            <person name="Klenk H.-P."/>
        </authorList>
    </citation>
    <scope>NUCLEOTIDE SEQUENCE [LARGE SCALE GENOMIC DNA]</scope>
    <source>
        <strain evidence="1 2">DSM 46699</strain>
    </source>
</reference>
<dbReference type="InterPro" id="IPR029058">
    <property type="entry name" value="AB_hydrolase_fold"/>
</dbReference>
<evidence type="ECO:0008006" key="3">
    <source>
        <dbReference type="Google" id="ProtNLM"/>
    </source>
</evidence>
<dbReference type="EMBL" id="VIWX01000002">
    <property type="protein sequence ID" value="TWF95943.1"/>
    <property type="molecule type" value="Genomic_DNA"/>
</dbReference>
<gene>
    <name evidence="1" type="ORF">FHU35_12943</name>
</gene>
<name>A0A561U996_9PSEU</name>
<evidence type="ECO:0000313" key="1">
    <source>
        <dbReference type="EMBL" id="TWF95943.1"/>
    </source>
</evidence>
<dbReference type="AlphaFoldDB" id="A0A561U996"/>
<organism evidence="1 2">
    <name type="scientific">Saccharopolyspora dendranthemae</name>
    <dbReference type="NCBI Taxonomy" id="1181886"/>
    <lineage>
        <taxon>Bacteria</taxon>
        <taxon>Bacillati</taxon>
        <taxon>Actinomycetota</taxon>
        <taxon>Actinomycetes</taxon>
        <taxon>Pseudonocardiales</taxon>
        <taxon>Pseudonocardiaceae</taxon>
        <taxon>Saccharopolyspora</taxon>
    </lineage>
</organism>
<dbReference type="Gene3D" id="3.40.50.1820">
    <property type="entry name" value="alpha/beta hydrolase"/>
    <property type="match status" value="1"/>
</dbReference>
<accession>A0A561U996</accession>
<comment type="caution">
    <text evidence="1">The sequence shown here is derived from an EMBL/GenBank/DDBJ whole genome shotgun (WGS) entry which is preliminary data.</text>
</comment>
<dbReference type="Proteomes" id="UP000316184">
    <property type="component" value="Unassembled WGS sequence"/>
</dbReference>
<sequence>MLAQAADLQQLFLEHVLVPFTTVEVDLPALAAAGSRLVPVAGIDSRGQLAHRAASALATGLGQALVEFPGGHLGPVERPTQVAHALRALLAAG</sequence>
<dbReference type="RefSeq" id="WP_222429402.1">
    <property type="nucleotide sequence ID" value="NZ_VIWX01000002.1"/>
</dbReference>